<evidence type="ECO:0000313" key="2">
    <source>
        <dbReference type="Proteomes" id="UP001162162"/>
    </source>
</evidence>
<protein>
    <submittedName>
        <fullName evidence="1">Uncharacterized protein</fullName>
    </submittedName>
</protein>
<dbReference type="Proteomes" id="UP001162162">
    <property type="component" value="Unassembled WGS sequence"/>
</dbReference>
<accession>A0AAV8XN02</accession>
<dbReference type="EMBL" id="JAPWTK010000433">
    <property type="protein sequence ID" value="KAJ8940407.1"/>
    <property type="molecule type" value="Genomic_DNA"/>
</dbReference>
<reference evidence="1" key="1">
    <citation type="journal article" date="2023" name="Insect Mol. Biol.">
        <title>Genome sequencing provides insights into the evolution of gene families encoding plant cell wall-degrading enzymes in longhorned beetles.</title>
        <authorList>
            <person name="Shin N.R."/>
            <person name="Okamura Y."/>
            <person name="Kirsch R."/>
            <person name="Pauchet Y."/>
        </authorList>
    </citation>
    <scope>NUCLEOTIDE SEQUENCE</scope>
    <source>
        <strain evidence="1">AMC_N1</strain>
    </source>
</reference>
<sequence>MGLDDTFIYDLLYNGVPNSMLTMEFRLLLLSTFPMFQQFGLVFREKFEELGISETQTTTVINFNSAFNAGMGGFLENLGNVGNEESEHFHQEKQLEQIYQGF</sequence>
<keyword evidence="2" id="KW-1185">Reference proteome</keyword>
<gene>
    <name evidence="1" type="ORF">NQ318_009336</name>
</gene>
<comment type="caution">
    <text evidence="1">The sequence shown here is derived from an EMBL/GenBank/DDBJ whole genome shotgun (WGS) entry which is preliminary data.</text>
</comment>
<dbReference type="AlphaFoldDB" id="A0AAV8XN02"/>
<evidence type="ECO:0000313" key="1">
    <source>
        <dbReference type="EMBL" id="KAJ8940407.1"/>
    </source>
</evidence>
<proteinExistence type="predicted"/>
<name>A0AAV8XN02_9CUCU</name>
<organism evidence="1 2">
    <name type="scientific">Aromia moschata</name>
    <dbReference type="NCBI Taxonomy" id="1265417"/>
    <lineage>
        <taxon>Eukaryota</taxon>
        <taxon>Metazoa</taxon>
        <taxon>Ecdysozoa</taxon>
        <taxon>Arthropoda</taxon>
        <taxon>Hexapoda</taxon>
        <taxon>Insecta</taxon>
        <taxon>Pterygota</taxon>
        <taxon>Neoptera</taxon>
        <taxon>Endopterygota</taxon>
        <taxon>Coleoptera</taxon>
        <taxon>Polyphaga</taxon>
        <taxon>Cucujiformia</taxon>
        <taxon>Chrysomeloidea</taxon>
        <taxon>Cerambycidae</taxon>
        <taxon>Cerambycinae</taxon>
        <taxon>Callichromatini</taxon>
        <taxon>Aromia</taxon>
    </lineage>
</organism>